<dbReference type="InterPro" id="IPR011990">
    <property type="entry name" value="TPR-like_helical_dom_sf"/>
</dbReference>
<protein>
    <submittedName>
        <fullName evidence="8">RagB/SusD family nutrient uptake outer membrane protein</fullName>
    </submittedName>
</protein>
<keyword evidence="3" id="KW-0732">Signal</keyword>
<name>A0ABS8PNU0_9BACT</name>
<dbReference type="PROSITE" id="PS51257">
    <property type="entry name" value="PROKAR_LIPOPROTEIN"/>
    <property type="match status" value="1"/>
</dbReference>
<dbReference type="CDD" id="cd08977">
    <property type="entry name" value="SusD"/>
    <property type="match status" value="1"/>
</dbReference>
<proteinExistence type="inferred from homology"/>
<dbReference type="Pfam" id="PF14322">
    <property type="entry name" value="SusD-like_3"/>
    <property type="match status" value="1"/>
</dbReference>
<keyword evidence="4" id="KW-0472">Membrane</keyword>
<evidence type="ECO:0000256" key="3">
    <source>
        <dbReference type="ARBA" id="ARBA00022729"/>
    </source>
</evidence>
<comment type="caution">
    <text evidence="8">The sequence shown here is derived from an EMBL/GenBank/DDBJ whole genome shotgun (WGS) entry which is preliminary data.</text>
</comment>
<evidence type="ECO:0000256" key="2">
    <source>
        <dbReference type="ARBA" id="ARBA00006275"/>
    </source>
</evidence>
<keyword evidence="9" id="KW-1185">Reference proteome</keyword>
<evidence type="ECO:0000259" key="7">
    <source>
        <dbReference type="Pfam" id="PF14322"/>
    </source>
</evidence>
<dbReference type="RefSeq" id="WP_231003608.1">
    <property type="nucleotide sequence ID" value="NZ_JAJNEC010000004.1"/>
</dbReference>
<keyword evidence="5" id="KW-0998">Cell outer membrane</keyword>
<sequence length="531" mass="60700">MIKRTTIFILLLIAVIATGSLSSCKKYLDVDPVNAMSGNNFWKTRDDVERFTTGAYTLLRRYTAMGGHTLLAIGDLRATAWTISGASDQPGIPRSYIPLFNNNDMKGLLRSDEWWQGAYNNWSAATFGIDNMSDWGFLYQVVNAANTLLINVDAKGIAGLADADRARYKAEAKFLRSVTYYLLVRHFGDVPYIIDANDKSKHERTGQLTVFKNCIEELRSAVSDLPWTYPDPTLRGVRAMKGGAYALMMEMYMWMAGFDEEHATEYYQQVADLGNLLVNQNEGSYELLSLDNMKDLFKGNSRESLFEVGQDFNYGETFGLLVTLADIVLRTPYKRNVNSTYIYYNSEYLHRLYDAAYNGNVDRRMDLWFERDNMYNTAGQFVFLKFINTYGTSGENENPNDNKILFRLADAILLRAEALEKLGRYDEALSELNKIRQRAGAEPFAGGNMVKTASASNTITLEDAIWWERERELMGEGTMFYDLVRTRHILDSKYTPNAISYEEFVSGAWTYPIHNEVMRRNPLIKPNTFWL</sequence>
<evidence type="ECO:0000256" key="4">
    <source>
        <dbReference type="ARBA" id="ARBA00023136"/>
    </source>
</evidence>
<dbReference type="SUPFAM" id="SSF48452">
    <property type="entry name" value="TPR-like"/>
    <property type="match status" value="1"/>
</dbReference>
<dbReference type="InterPro" id="IPR012944">
    <property type="entry name" value="SusD_RagB_dom"/>
</dbReference>
<dbReference type="InterPro" id="IPR033985">
    <property type="entry name" value="SusD-like_N"/>
</dbReference>
<dbReference type="Pfam" id="PF07980">
    <property type="entry name" value="SusD_RagB"/>
    <property type="match status" value="1"/>
</dbReference>
<reference evidence="8 9" key="1">
    <citation type="submission" date="2021-11" db="EMBL/GenBank/DDBJ databases">
        <title>Genomic of Niabella pedocola.</title>
        <authorList>
            <person name="Wu T."/>
        </authorList>
    </citation>
    <scope>NUCLEOTIDE SEQUENCE [LARGE SCALE GENOMIC DNA]</scope>
    <source>
        <strain evidence="8 9">JCM 31011</strain>
    </source>
</reference>
<evidence type="ECO:0000259" key="6">
    <source>
        <dbReference type="Pfam" id="PF07980"/>
    </source>
</evidence>
<feature type="domain" description="SusD-like N-terminal" evidence="7">
    <location>
        <begin position="106"/>
        <end position="252"/>
    </location>
</feature>
<gene>
    <name evidence="8" type="ORF">LQ567_07125</name>
</gene>
<feature type="domain" description="RagB/SusD" evidence="6">
    <location>
        <begin position="352"/>
        <end position="530"/>
    </location>
</feature>
<evidence type="ECO:0000256" key="1">
    <source>
        <dbReference type="ARBA" id="ARBA00004442"/>
    </source>
</evidence>
<dbReference type="Proteomes" id="UP001199816">
    <property type="component" value="Unassembled WGS sequence"/>
</dbReference>
<accession>A0ABS8PNU0</accession>
<comment type="similarity">
    <text evidence="2">Belongs to the SusD family.</text>
</comment>
<organism evidence="8 9">
    <name type="scientific">Niabella pedocola</name>
    <dbReference type="NCBI Taxonomy" id="1752077"/>
    <lineage>
        <taxon>Bacteria</taxon>
        <taxon>Pseudomonadati</taxon>
        <taxon>Bacteroidota</taxon>
        <taxon>Chitinophagia</taxon>
        <taxon>Chitinophagales</taxon>
        <taxon>Chitinophagaceae</taxon>
        <taxon>Niabella</taxon>
    </lineage>
</organism>
<evidence type="ECO:0000313" key="9">
    <source>
        <dbReference type="Proteomes" id="UP001199816"/>
    </source>
</evidence>
<evidence type="ECO:0000256" key="5">
    <source>
        <dbReference type="ARBA" id="ARBA00023237"/>
    </source>
</evidence>
<evidence type="ECO:0000313" key="8">
    <source>
        <dbReference type="EMBL" id="MCD2422530.1"/>
    </source>
</evidence>
<comment type="subcellular location">
    <subcellularLocation>
        <location evidence="1">Cell outer membrane</location>
    </subcellularLocation>
</comment>
<dbReference type="Gene3D" id="1.25.40.390">
    <property type="match status" value="1"/>
</dbReference>
<dbReference type="EMBL" id="JAJNEC010000004">
    <property type="protein sequence ID" value="MCD2422530.1"/>
    <property type="molecule type" value="Genomic_DNA"/>
</dbReference>